<reference evidence="2 3" key="1">
    <citation type="submission" date="2019-03" db="EMBL/GenBank/DDBJ databases">
        <title>The complete genome sequence of Swingsia samuiensis NBRC107927(T).</title>
        <authorList>
            <person name="Chua K.-O."/>
            <person name="Chan K.-G."/>
            <person name="See-Too W.-S."/>
        </authorList>
    </citation>
    <scope>NUCLEOTIDE SEQUENCE [LARGE SCALE GENOMIC DNA]</scope>
    <source>
        <strain evidence="2 3">AH83</strain>
    </source>
</reference>
<organism evidence="2 3">
    <name type="scientific">Swingsia samuiensis</name>
    <dbReference type="NCBI Taxonomy" id="1293412"/>
    <lineage>
        <taxon>Bacteria</taxon>
        <taxon>Pseudomonadati</taxon>
        <taxon>Pseudomonadota</taxon>
        <taxon>Alphaproteobacteria</taxon>
        <taxon>Acetobacterales</taxon>
        <taxon>Acetobacteraceae</taxon>
        <taxon>Swingsia</taxon>
    </lineage>
</organism>
<dbReference type="RefSeq" id="WP_141460883.1">
    <property type="nucleotide sequence ID" value="NZ_CP038141.1"/>
</dbReference>
<dbReference type="KEGG" id="ssam:E3D00_06100"/>
<feature type="region of interest" description="Disordered" evidence="1">
    <location>
        <begin position="1"/>
        <end position="23"/>
    </location>
</feature>
<sequence length="217" mass="22505">MPVTDSTTCAPSDKPPSVLSNTNTNTPENILLNSLNFLVQSVVASPFFNTLTASTLNEAVNSDAVQKKIQSILSQTNLPSLIAEAKDSASLASVSATQATASQNAAAISEHNAATSSHQADEILSEIKATTEKAVYDASNTTIVNINTAINAQKNSPGGVAGLSENKHLSLNGFSTIGVSDDGHLLLSIDIPTQDPLVPGALWNNGQYIMISTGEAK</sequence>
<name>A0A4Y6UJE9_9PROT</name>
<proteinExistence type="predicted"/>
<dbReference type="AlphaFoldDB" id="A0A4Y6UJE9"/>
<accession>A0A4Y6UJE9</accession>
<dbReference type="EMBL" id="CP038141">
    <property type="protein sequence ID" value="QDH17184.1"/>
    <property type="molecule type" value="Genomic_DNA"/>
</dbReference>
<evidence type="ECO:0000256" key="1">
    <source>
        <dbReference type="SAM" id="MobiDB-lite"/>
    </source>
</evidence>
<keyword evidence="3" id="KW-1185">Reference proteome</keyword>
<dbReference type="OrthoDB" id="7225334at2"/>
<dbReference type="Proteomes" id="UP000316313">
    <property type="component" value="Chromosome"/>
</dbReference>
<evidence type="ECO:0000313" key="2">
    <source>
        <dbReference type="EMBL" id="QDH17184.1"/>
    </source>
</evidence>
<protein>
    <submittedName>
        <fullName evidence="2">Uncharacterized protein</fullName>
    </submittedName>
</protein>
<feature type="compositionally biased region" description="Polar residues" evidence="1">
    <location>
        <begin position="1"/>
        <end position="10"/>
    </location>
</feature>
<evidence type="ECO:0000313" key="3">
    <source>
        <dbReference type="Proteomes" id="UP000316313"/>
    </source>
</evidence>
<gene>
    <name evidence="2" type="ORF">E3D00_06100</name>
</gene>